<dbReference type="Gene3D" id="2.60.40.380">
    <property type="entry name" value="Purple acid phosphatase-like, N-terminal"/>
    <property type="match status" value="1"/>
</dbReference>
<protein>
    <recommendedName>
        <fullName evidence="5">Alkaline phosphatase</fullName>
    </recommendedName>
</protein>
<sequence length="519" mass="59309">MDRRSFLKTGALVGASLPMFTFSCSDTDFEPLPTYQYDGPLGPPRTFSHGVASGDPTTDAVIIWTRVTPSDLGPVQVFWEMATDQDFENRVAADWAQARQSADWTLKVDVMGLGPGQTYYYRFFAMGRQSIIGRTRTIPLETDEVALAVTSCSNMARGFFRAYRKIAERDDIFGVLHLGDYIYEYGGGTGATPERDPFPRYDIVSLNDYRTRYAQYRSDRDLQAVHQNHPFIAVWDDHETANNSWKDGADNHSEEQGSWADRKAAGLQAYFEWLPIREREPGRIWRQFQFGDLVDLLMLDTRLWGREQAPPFATPGEVAREERQLLGEDQEEWLLDNLTQSNAVWKVLGQQVMMAHFRLGLPPNEVFINGDQWDGYARVRERLLNHIETNSVEDVVVLTGDIHTSWANELTIEPVDPEIYNPETSAGARAVEFVTPAISSQGLESLPPTLVERLQSLNPHIRWVEATKNGYYRIQFTRDSCEAEFWHLDDVFDPRSEIQSARKFRVDRGESKIRDITEA</sequence>
<organism evidence="3 4">
    <name type="scientific">Microvenator marinus</name>
    <dbReference type="NCBI Taxonomy" id="2600177"/>
    <lineage>
        <taxon>Bacteria</taxon>
        <taxon>Deltaproteobacteria</taxon>
        <taxon>Bradymonadales</taxon>
        <taxon>Microvenatoraceae</taxon>
        <taxon>Microvenator</taxon>
    </lineage>
</organism>
<dbReference type="PANTHER" id="PTHR43606">
    <property type="entry name" value="PHOSPHATASE, PUTATIVE (AFU_ORTHOLOGUE AFUA_6G08710)-RELATED"/>
    <property type="match status" value="1"/>
</dbReference>
<proteinExistence type="predicted"/>
<dbReference type="InterPro" id="IPR032093">
    <property type="entry name" value="PhoD_N"/>
</dbReference>
<dbReference type="Pfam" id="PF16655">
    <property type="entry name" value="PhoD_N"/>
    <property type="match status" value="1"/>
</dbReference>
<feature type="domain" description="Phospholipase D N-terminal" evidence="2">
    <location>
        <begin position="49"/>
        <end position="137"/>
    </location>
</feature>
<dbReference type="InterPro" id="IPR018946">
    <property type="entry name" value="PhoD-like_MPP"/>
</dbReference>
<dbReference type="SUPFAM" id="SSF56300">
    <property type="entry name" value="Metallo-dependent phosphatases"/>
    <property type="match status" value="1"/>
</dbReference>
<evidence type="ECO:0008006" key="5">
    <source>
        <dbReference type="Google" id="ProtNLM"/>
    </source>
</evidence>
<dbReference type="Gene3D" id="3.60.21.70">
    <property type="entry name" value="PhoD-like phosphatase"/>
    <property type="match status" value="1"/>
</dbReference>
<dbReference type="Proteomes" id="UP000321595">
    <property type="component" value="Chromosome"/>
</dbReference>
<feature type="domain" description="PhoD-like phosphatase metallophosphatase" evidence="1">
    <location>
        <begin position="147"/>
        <end position="485"/>
    </location>
</feature>
<dbReference type="KEGG" id="bbae:FRD01_23505"/>
<evidence type="ECO:0000259" key="1">
    <source>
        <dbReference type="Pfam" id="PF09423"/>
    </source>
</evidence>
<evidence type="ECO:0000313" key="4">
    <source>
        <dbReference type="Proteomes" id="UP000321595"/>
    </source>
</evidence>
<reference evidence="3 4" key="1">
    <citation type="submission" date="2019-08" db="EMBL/GenBank/DDBJ databases">
        <authorList>
            <person name="Liang Q."/>
        </authorList>
    </citation>
    <scope>NUCLEOTIDE SEQUENCE [LARGE SCALE GENOMIC DNA]</scope>
    <source>
        <strain evidence="3 4">V1718</strain>
    </source>
</reference>
<dbReference type="RefSeq" id="WP_146963576.1">
    <property type="nucleotide sequence ID" value="NZ_CP042467.1"/>
</dbReference>
<dbReference type="CDD" id="cd07389">
    <property type="entry name" value="MPP_PhoD"/>
    <property type="match status" value="1"/>
</dbReference>
<dbReference type="InterPro" id="IPR038607">
    <property type="entry name" value="PhoD-like_sf"/>
</dbReference>
<evidence type="ECO:0000259" key="2">
    <source>
        <dbReference type="Pfam" id="PF16655"/>
    </source>
</evidence>
<dbReference type="AlphaFoldDB" id="A0A5B8Y2D2"/>
<gene>
    <name evidence="3" type="ORF">FRD01_23505</name>
</gene>
<accession>A0A5B8Y2D2</accession>
<dbReference type="PANTHER" id="PTHR43606:SF7">
    <property type="entry name" value="PHOSPHATASE, PUTATIVE (AFU_ORTHOLOGUE AFUA_6G08710)-RELATED"/>
    <property type="match status" value="1"/>
</dbReference>
<dbReference type="PROSITE" id="PS51257">
    <property type="entry name" value="PROKAR_LIPOPROTEIN"/>
    <property type="match status" value="1"/>
</dbReference>
<name>A0A5B8Y2D2_9DELT</name>
<dbReference type="InterPro" id="IPR029052">
    <property type="entry name" value="Metallo-depent_PP-like"/>
</dbReference>
<dbReference type="InterPro" id="IPR052900">
    <property type="entry name" value="Phospholipid_Metab_Enz"/>
</dbReference>
<keyword evidence="4" id="KW-1185">Reference proteome</keyword>
<dbReference type="EMBL" id="CP042467">
    <property type="protein sequence ID" value="QED30146.1"/>
    <property type="molecule type" value="Genomic_DNA"/>
</dbReference>
<dbReference type="OrthoDB" id="327733at2"/>
<dbReference type="Pfam" id="PF09423">
    <property type="entry name" value="PhoD"/>
    <property type="match status" value="1"/>
</dbReference>
<evidence type="ECO:0000313" key="3">
    <source>
        <dbReference type="EMBL" id="QED30146.1"/>
    </source>
</evidence>